<dbReference type="Proteomes" id="UP001597116">
    <property type="component" value="Unassembled WGS sequence"/>
</dbReference>
<proteinExistence type="predicted"/>
<sequence length="90" mass="10716">MKSEREKKGLAHFRGLTFQEQLNIVWQTGILLDTKRLPGFWLHLYAVNSFFVEMWICQRWLDVTLVRGFLDTEELKPYIDRISLDSLLIS</sequence>
<keyword evidence="2" id="KW-1185">Reference proteome</keyword>
<evidence type="ECO:0000313" key="1">
    <source>
        <dbReference type="EMBL" id="MFD1142567.1"/>
    </source>
</evidence>
<evidence type="ECO:0000313" key="2">
    <source>
        <dbReference type="Proteomes" id="UP001597116"/>
    </source>
</evidence>
<organism evidence="1 2">
    <name type="scientific">Larkinella insperata</name>
    <dbReference type="NCBI Taxonomy" id="332158"/>
    <lineage>
        <taxon>Bacteria</taxon>
        <taxon>Pseudomonadati</taxon>
        <taxon>Bacteroidota</taxon>
        <taxon>Cytophagia</taxon>
        <taxon>Cytophagales</taxon>
        <taxon>Spirosomataceae</taxon>
        <taxon>Larkinella</taxon>
    </lineage>
</organism>
<gene>
    <name evidence="1" type="ORF">ACFQ4C_15685</name>
</gene>
<reference evidence="2" key="1">
    <citation type="journal article" date="2019" name="Int. J. Syst. Evol. Microbiol.">
        <title>The Global Catalogue of Microorganisms (GCM) 10K type strain sequencing project: providing services to taxonomists for standard genome sequencing and annotation.</title>
        <authorList>
            <consortium name="The Broad Institute Genomics Platform"/>
            <consortium name="The Broad Institute Genome Sequencing Center for Infectious Disease"/>
            <person name="Wu L."/>
            <person name="Ma J."/>
        </authorList>
    </citation>
    <scope>NUCLEOTIDE SEQUENCE [LARGE SCALE GENOMIC DNA]</scope>
    <source>
        <strain evidence="2">CCUG 55608</strain>
    </source>
</reference>
<dbReference type="RefSeq" id="WP_265993064.1">
    <property type="nucleotide sequence ID" value="NZ_CP110973.1"/>
</dbReference>
<dbReference type="EMBL" id="JBHTLP010000008">
    <property type="protein sequence ID" value="MFD1142567.1"/>
    <property type="molecule type" value="Genomic_DNA"/>
</dbReference>
<name>A0ABW3QAM2_9BACT</name>
<accession>A0ABW3QAM2</accession>
<protein>
    <submittedName>
        <fullName evidence="1">Uncharacterized protein</fullName>
    </submittedName>
</protein>
<comment type="caution">
    <text evidence="1">The sequence shown here is derived from an EMBL/GenBank/DDBJ whole genome shotgun (WGS) entry which is preliminary data.</text>
</comment>